<evidence type="ECO:0000259" key="1">
    <source>
        <dbReference type="PROSITE" id="PS51459"/>
    </source>
</evidence>
<dbReference type="Gene3D" id="1.10.3290.10">
    <property type="entry name" value="Fido-like domain"/>
    <property type="match status" value="1"/>
</dbReference>
<reference evidence="2 3" key="1">
    <citation type="submission" date="2020-08" db="EMBL/GenBank/DDBJ databases">
        <title>Whole genome shotgun sequence of Actinocatenispora thailandica NBRC 105041.</title>
        <authorList>
            <person name="Komaki H."/>
            <person name="Tamura T."/>
        </authorList>
    </citation>
    <scope>NUCLEOTIDE SEQUENCE [LARGE SCALE GENOMIC DNA]</scope>
    <source>
        <strain evidence="2 3">NBRC 105041</strain>
    </source>
</reference>
<name>A0A7R7DJ97_9ACTN</name>
<proteinExistence type="predicted"/>
<dbReference type="PROSITE" id="PS51459">
    <property type="entry name" value="FIDO"/>
    <property type="match status" value="1"/>
</dbReference>
<dbReference type="KEGG" id="atl:Athai_01970"/>
<dbReference type="EMBL" id="AP023355">
    <property type="protein sequence ID" value="BCJ32694.1"/>
    <property type="molecule type" value="Genomic_DNA"/>
</dbReference>
<evidence type="ECO:0000313" key="2">
    <source>
        <dbReference type="EMBL" id="BCJ32694.1"/>
    </source>
</evidence>
<keyword evidence="3" id="KW-1185">Reference proteome</keyword>
<dbReference type="Proteomes" id="UP000611640">
    <property type="component" value="Chromosome"/>
</dbReference>
<dbReference type="InterPro" id="IPR003812">
    <property type="entry name" value="Fido"/>
</dbReference>
<accession>A0A7R7DJ97</accession>
<sequence>MTVLNRLLALPDVATALESARDAVDEVLAQRSLRRTGGPLAAEVSLRCAHASAALEGAEADLTEVRAGTVTDPVVQGALRVAEALPGLADTYHKAPGQALARLHLLAARGTVPDDALGRPVLTGTATLRFGGLLGLIADPDPGPGLLHAAVVHAELLALAPFPGPNGVVARAAARLTLIARGVDPRALIAVDTGHLERAPEYQGAANAYAAGTEDGVRSWLRHHTEAVRLGAARTAGLEAARTA</sequence>
<gene>
    <name evidence="2" type="ORF">Athai_01970</name>
</gene>
<dbReference type="RefSeq" id="WP_203959708.1">
    <property type="nucleotide sequence ID" value="NZ_AP023355.1"/>
</dbReference>
<dbReference type="InterPro" id="IPR036597">
    <property type="entry name" value="Fido-like_dom_sf"/>
</dbReference>
<dbReference type="AlphaFoldDB" id="A0A7R7DJ97"/>
<organism evidence="2 3">
    <name type="scientific">Actinocatenispora thailandica</name>
    <dbReference type="NCBI Taxonomy" id="227318"/>
    <lineage>
        <taxon>Bacteria</taxon>
        <taxon>Bacillati</taxon>
        <taxon>Actinomycetota</taxon>
        <taxon>Actinomycetes</taxon>
        <taxon>Micromonosporales</taxon>
        <taxon>Micromonosporaceae</taxon>
        <taxon>Actinocatenispora</taxon>
    </lineage>
</organism>
<feature type="domain" description="Fido" evidence="1">
    <location>
        <begin position="95"/>
        <end position="223"/>
    </location>
</feature>
<protein>
    <recommendedName>
        <fullName evidence="1">Fido domain-containing protein</fullName>
    </recommendedName>
</protein>
<evidence type="ECO:0000313" key="3">
    <source>
        <dbReference type="Proteomes" id="UP000611640"/>
    </source>
</evidence>